<keyword evidence="9" id="KW-1185">Reference proteome</keyword>
<evidence type="ECO:0000256" key="4">
    <source>
        <dbReference type="ARBA" id="ARBA00022825"/>
    </source>
</evidence>
<dbReference type="InterPro" id="IPR036852">
    <property type="entry name" value="Peptidase_S8/S53_dom_sf"/>
</dbReference>
<evidence type="ECO:0000313" key="9">
    <source>
        <dbReference type="Proteomes" id="UP000799291"/>
    </source>
</evidence>
<dbReference type="GO" id="GO:0004252">
    <property type="term" value="F:serine-type endopeptidase activity"/>
    <property type="evidence" value="ECO:0007669"/>
    <property type="project" value="UniProtKB-UniRule"/>
</dbReference>
<dbReference type="InterPro" id="IPR000209">
    <property type="entry name" value="Peptidase_S8/S53_dom"/>
</dbReference>
<dbReference type="InterPro" id="IPR050131">
    <property type="entry name" value="Peptidase_S8_subtilisin-like"/>
</dbReference>
<feature type="active site" description="Charge relay system" evidence="5">
    <location>
        <position position="703"/>
    </location>
</feature>
<evidence type="ECO:0000256" key="2">
    <source>
        <dbReference type="ARBA" id="ARBA00022670"/>
    </source>
</evidence>
<dbReference type="Pfam" id="PF24476">
    <property type="entry name" value="DUF7580"/>
    <property type="match status" value="1"/>
</dbReference>
<feature type="domain" description="DUF7580" evidence="7">
    <location>
        <begin position="202"/>
        <end position="542"/>
    </location>
</feature>
<sequence length="934" mass="105587">MWQLELLSRVIPAFGALAKEFTESEHEDVRLRRDAHECYADIVTIGLALRMSCGEWASGFSDEDVNKLLAALETRIPTKRSFPIIFSTALAQKPVVAERDQRMQFHQLNALASAIESIGWDGFDECADILCQPRETRLRYLGLIGHGVNLFHKSERRDPDKRDKFLKRVRRAAKHLLEVYCKDHGDLGAGEFSLSQHPSHGMKGFADRVYHVLERHWRCNCAQRAARPGRAREARLSLTRHRQLAPKTPAHLSPMRGHIPAKFEVLLPVCKEEVEWKVTNVEVKSGVSQKVATNSRMPVDGDVCRYLKESDETLQVDFLVENETFWHLKPKLLEGINHYASMEPLRQLLGDGIAVSHISNCRPRDQLLLCYILASSILYLYPSSWFQTEWSSSMVYFIRGTNRSTSPILTLPYVSVELKQTQSTPKDPPHHMQYHSHPAILALGIIFLEIITGTRFKRTLEKTSWQQCNRDNHQAVQLLNELEAQDRRNSTKRLSSALSKAIRACLKLEPPPNFPSNQLADEGPIRHYILSCIVGPLAHELQTGYKVRLEDLHNLLSPEKAMQDPADIGDLKGISRRSTAVDKAADVDGNNLPTHTHVRFTTDTEQAFASCREACSYRNREEPIDEKKMNAATAWFKWHTDACVRIAKLRNPTICNAQRVKVAILDSGIQLSQMNKDIYNFEPSIQYRSWVGQDTEWRDSVGHGTHLATLIRKIAPDAIVHVGRVFEKRPSKNSIDSIAQAIRYAVDEWQVDIIVMSFGFGEEHEQLYKAIQYAASKDVLMFAAASNDGKNRPGGIAWPASDPNVICVHSGDGDGTASTFTPDPQDSRRIMVLGECVKSAWTERLPPAGGHKLMSGTSCAAPIAAGVAALVLDYSRGFLSPAEWNRLRRIGSMRRVFESMTDRPGGGYWWIKHWKWFDSKSSEGWIEGEIRRII</sequence>
<dbReference type="SUPFAM" id="SSF52743">
    <property type="entry name" value="Subtilisin-like"/>
    <property type="match status" value="1"/>
</dbReference>
<protein>
    <submittedName>
        <fullName evidence="8">Uncharacterized protein</fullName>
    </submittedName>
</protein>
<feature type="active site" description="Charge relay system" evidence="5">
    <location>
        <position position="666"/>
    </location>
</feature>
<dbReference type="OrthoDB" id="206201at2759"/>
<dbReference type="InterPro" id="IPR056002">
    <property type="entry name" value="DUF7580"/>
</dbReference>
<keyword evidence="2 5" id="KW-0645">Protease</keyword>
<evidence type="ECO:0000259" key="7">
    <source>
        <dbReference type="Pfam" id="PF24476"/>
    </source>
</evidence>
<name>A0A6G1JHP8_9PLEO</name>
<keyword evidence="4 5" id="KW-0720">Serine protease</keyword>
<keyword evidence="3 5" id="KW-0378">Hydrolase</keyword>
<dbReference type="PANTHER" id="PTHR43806">
    <property type="entry name" value="PEPTIDASE S8"/>
    <property type="match status" value="1"/>
</dbReference>
<evidence type="ECO:0000256" key="5">
    <source>
        <dbReference type="PROSITE-ProRule" id="PRU01240"/>
    </source>
</evidence>
<dbReference type="PROSITE" id="PS51892">
    <property type="entry name" value="SUBTILASE"/>
    <property type="match status" value="1"/>
</dbReference>
<evidence type="ECO:0000256" key="1">
    <source>
        <dbReference type="ARBA" id="ARBA00011073"/>
    </source>
</evidence>
<dbReference type="InterPro" id="IPR015500">
    <property type="entry name" value="Peptidase_S8_subtilisin-rel"/>
</dbReference>
<dbReference type="EMBL" id="MU005572">
    <property type="protein sequence ID" value="KAF2689750.1"/>
    <property type="molecule type" value="Genomic_DNA"/>
</dbReference>
<dbReference type="AlphaFoldDB" id="A0A6G1JHP8"/>
<feature type="active site" description="Charge relay system" evidence="5">
    <location>
        <position position="858"/>
    </location>
</feature>
<reference evidence="8" key="1">
    <citation type="journal article" date="2020" name="Stud. Mycol.">
        <title>101 Dothideomycetes genomes: a test case for predicting lifestyles and emergence of pathogens.</title>
        <authorList>
            <person name="Haridas S."/>
            <person name="Albert R."/>
            <person name="Binder M."/>
            <person name="Bloem J."/>
            <person name="Labutti K."/>
            <person name="Salamov A."/>
            <person name="Andreopoulos B."/>
            <person name="Baker S."/>
            <person name="Barry K."/>
            <person name="Bills G."/>
            <person name="Bluhm B."/>
            <person name="Cannon C."/>
            <person name="Castanera R."/>
            <person name="Culley D."/>
            <person name="Daum C."/>
            <person name="Ezra D."/>
            <person name="Gonzalez J."/>
            <person name="Henrissat B."/>
            <person name="Kuo A."/>
            <person name="Liang C."/>
            <person name="Lipzen A."/>
            <person name="Lutzoni F."/>
            <person name="Magnuson J."/>
            <person name="Mondo S."/>
            <person name="Nolan M."/>
            <person name="Ohm R."/>
            <person name="Pangilinan J."/>
            <person name="Park H.-J."/>
            <person name="Ramirez L."/>
            <person name="Alfaro M."/>
            <person name="Sun H."/>
            <person name="Tritt A."/>
            <person name="Yoshinaga Y."/>
            <person name="Zwiers L.-H."/>
            <person name="Turgeon B."/>
            <person name="Goodwin S."/>
            <person name="Spatafora J."/>
            <person name="Crous P."/>
            <person name="Grigoriev I."/>
        </authorList>
    </citation>
    <scope>NUCLEOTIDE SEQUENCE</scope>
    <source>
        <strain evidence="8">CBS 122367</strain>
    </source>
</reference>
<dbReference type="Pfam" id="PF00082">
    <property type="entry name" value="Peptidase_S8"/>
    <property type="match status" value="1"/>
</dbReference>
<dbReference type="PRINTS" id="PR00723">
    <property type="entry name" value="SUBTILISIN"/>
</dbReference>
<comment type="similarity">
    <text evidence="1 5">Belongs to the peptidase S8 family.</text>
</comment>
<dbReference type="PROSITE" id="PS00138">
    <property type="entry name" value="SUBTILASE_SER"/>
    <property type="match status" value="1"/>
</dbReference>
<dbReference type="CDD" id="cd00306">
    <property type="entry name" value="Peptidases_S8_S53"/>
    <property type="match status" value="1"/>
</dbReference>
<gene>
    <name evidence="8" type="ORF">K458DRAFT_413999</name>
</gene>
<evidence type="ECO:0000313" key="8">
    <source>
        <dbReference type="EMBL" id="KAF2689750.1"/>
    </source>
</evidence>
<proteinExistence type="inferred from homology"/>
<dbReference type="Gene3D" id="3.40.50.200">
    <property type="entry name" value="Peptidase S8/S53 domain"/>
    <property type="match status" value="1"/>
</dbReference>
<evidence type="ECO:0000256" key="3">
    <source>
        <dbReference type="ARBA" id="ARBA00022801"/>
    </source>
</evidence>
<dbReference type="GO" id="GO:0006508">
    <property type="term" value="P:proteolysis"/>
    <property type="evidence" value="ECO:0007669"/>
    <property type="project" value="UniProtKB-KW"/>
</dbReference>
<accession>A0A6G1JHP8</accession>
<evidence type="ECO:0000259" key="6">
    <source>
        <dbReference type="Pfam" id="PF00082"/>
    </source>
</evidence>
<organism evidence="8 9">
    <name type="scientific">Lentithecium fluviatile CBS 122367</name>
    <dbReference type="NCBI Taxonomy" id="1168545"/>
    <lineage>
        <taxon>Eukaryota</taxon>
        <taxon>Fungi</taxon>
        <taxon>Dikarya</taxon>
        <taxon>Ascomycota</taxon>
        <taxon>Pezizomycotina</taxon>
        <taxon>Dothideomycetes</taxon>
        <taxon>Pleosporomycetidae</taxon>
        <taxon>Pleosporales</taxon>
        <taxon>Massarineae</taxon>
        <taxon>Lentitheciaceae</taxon>
        <taxon>Lentithecium</taxon>
    </lineage>
</organism>
<feature type="domain" description="Peptidase S8/S53" evidence="6">
    <location>
        <begin position="659"/>
        <end position="883"/>
    </location>
</feature>
<dbReference type="PANTHER" id="PTHR43806:SF11">
    <property type="entry name" value="CEREVISIN-RELATED"/>
    <property type="match status" value="1"/>
</dbReference>
<dbReference type="Proteomes" id="UP000799291">
    <property type="component" value="Unassembled WGS sequence"/>
</dbReference>
<dbReference type="InterPro" id="IPR023828">
    <property type="entry name" value="Peptidase_S8_Ser-AS"/>
</dbReference>